<dbReference type="OrthoDB" id="527514at2"/>
<evidence type="ECO:0000256" key="1">
    <source>
        <dbReference type="ARBA" id="ARBA00008182"/>
    </source>
</evidence>
<dbReference type="InterPro" id="IPR038719">
    <property type="entry name" value="Phycobilisome_asu/bsu_sf"/>
</dbReference>
<evidence type="ECO:0000313" key="4">
    <source>
        <dbReference type="EMBL" id="AFY90633.1"/>
    </source>
</evidence>
<keyword evidence="5" id="KW-1185">Reference proteome</keyword>
<sequence>MLISSDISQNLTTQQLVKIWAERYKPQISFSAQHHFASDALLHLISPEGRRETVAKLHRSLIELNCEYAASKASELYECIPSATSPSEITSIVQCTVEIYLNLLEFYKQPSYLLTDTLQNSKGDRDLRLVGLSNTDLIKLASFIEPLLLEYQERHQISDDWAKLGFLTTHFNFSNVALLENLNAAEQIFVRPYFKFLEEQVALPWLRVCEAASMHELSSPAFQIVQHMLPEVEAISHRVYMNLLRQFPKTTTRRGRLDHPSVKHSCLRDLDMFQAYLWLCVLQGNLAPIEDELVRLCTMVMPRVGATWEMTAVWNVLLVAEIMSRTWMSEQRFLKPYTNGLIRAFERSQSQFVVES</sequence>
<keyword evidence="2" id="KW-0157">Chromophore</keyword>
<gene>
    <name evidence="4" type="ORF">Chro_5265</name>
</gene>
<protein>
    <submittedName>
        <fullName evidence="4">Uncharacterized protein</fullName>
    </submittedName>
</protein>
<dbReference type="Proteomes" id="UP000010384">
    <property type="component" value="Chromosome"/>
</dbReference>
<dbReference type="RefSeq" id="WP_015157171.1">
    <property type="nucleotide sequence ID" value="NC_019695.1"/>
</dbReference>
<dbReference type="GO" id="GO:0030089">
    <property type="term" value="C:phycobilisome"/>
    <property type="evidence" value="ECO:0007669"/>
    <property type="project" value="InterPro"/>
</dbReference>
<dbReference type="GO" id="GO:0015979">
    <property type="term" value="P:photosynthesis"/>
    <property type="evidence" value="ECO:0007669"/>
    <property type="project" value="InterPro"/>
</dbReference>
<name>K9U7P6_CHRTP</name>
<dbReference type="KEGG" id="cthe:Chro_5265"/>
<dbReference type="Gene3D" id="1.10.490.20">
    <property type="entry name" value="Phycocyanins"/>
    <property type="match status" value="1"/>
</dbReference>
<evidence type="ECO:0000256" key="3">
    <source>
        <dbReference type="ARBA" id="ARBA00023307"/>
    </source>
</evidence>
<proteinExistence type="inferred from homology"/>
<evidence type="ECO:0000256" key="2">
    <source>
        <dbReference type="ARBA" id="ARBA00022991"/>
    </source>
</evidence>
<dbReference type="eggNOG" id="ENOG502ZA0X">
    <property type="taxonomic scope" value="Bacteria"/>
</dbReference>
<dbReference type="InParanoid" id="K9U7P6"/>
<dbReference type="InterPro" id="IPR009050">
    <property type="entry name" value="Globin-like_sf"/>
</dbReference>
<dbReference type="AlphaFoldDB" id="K9U7P6"/>
<keyword evidence="3" id="KW-0089">Bile pigment</keyword>
<dbReference type="SUPFAM" id="SSF46458">
    <property type="entry name" value="Globin-like"/>
    <property type="match status" value="1"/>
</dbReference>
<accession>K9U7P6</accession>
<dbReference type="InterPro" id="IPR012128">
    <property type="entry name" value="Phycobilisome_asu/bsu"/>
</dbReference>
<dbReference type="EMBL" id="CP003597">
    <property type="protein sequence ID" value="AFY90633.1"/>
    <property type="molecule type" value="Genomic_DNA"/>
</dbReference>
<evidence type="ECO:0000313" key="5">
    <source>
        <dbReference type="Proteomes" id="UP000010384"/>
    </source>
</evidence>
<comment type="similarity">
    <text evidence="1">Belongs to the phycobiliprotein family.</text>
</comment>
<reference evidence="4 5" key="1">
    <citation type="submission" date="2012-06" db="EMBL/GenBank/DDBJ databases">
        <title>Finished chromosome of genome of Chroococcidiopsis thermalis PCC 7203.</title>
        <authorList>
            <consortium name="US DOE Joint Genome Institute"/>
            <person name="Gugger M."/>
            <person name="Coursin T."/>
            <person name="Rippka R."/>
            <person name="Tandeau De Marsac N."/>
            <person name="Huntemann M."/>
            <person name="Wei C.-L."/>
            <person name="Han J."/>
            <person name="Detter J.C."/>
            <person name="Han C."/>
            <person name="Tapia R."/>
            <person name="Davenport K."/>
            <person name="Daligault H."/>
            <person name="Erkkila T."/>
            <person name="Gu W."/>
            <person name="Munk A.C.C."/>
            <person name="Teshima H."/>
            <person name="Xu Y."/>
            <person name="Chain P."/>
            <person name="Chen A."/>
            <person name="Krypides N."/>
            <person name="Mavromatis K."/>
            <person name="Markowitz V."/>
            <person name="Szeto E."/>
            <person name="Ivanova N."/>
            <person name="Mikhailova N."/>
            <person name="Ovchinnikova G."/>
            <person name="Pagani I."/>
            <person name="Pati A."/>
            <person name="Goodwin L."/>
            <person name="Peters L."/>
            <person name="Pitluck S."/>
            <person name="Woyke T."/>
            <person name="Kerfeld C."/>
        </authorList>
    </citation>
    <scope>NUCLEOTIDE SEQUENCE [LARGE SCALE GENOMIC DNA]</scope>
    <source>
        <strain evidence="4 5">PCC 7203</strain>
    </source>
</reference>
<dbReference type="HOGENOM" id="CLU_058995_0_0_3"/>
<organism evidence="4 5">
    <name type="scientific">Chroococcidiopsis thermalis (strain PCC 7203)</name>
    <dbReference type="NCBI Taxonomy" id="251229"/>
    <lineage>
        <taxon>Bacteria</taxon>
        <taxon>Bacillati</taxon>
        <taxon>Cyanobacteriota</taxon>
        <taxon>Cyanophyceae</taxon>
        <taxon>Chroococcidiopsidales</taxon>
        <taxon>Chroococcidiopsidaceae</taxon>
        <taxon>Chroococcidiopsis</taxon>
    </lineage>
</organism>
<dbReference type="Pfam" id="PF00502">
    <property type="entry name" value="Phycobilisome"/>
    <property type="match status" value="1"/>
</dbReference>